<dbReference type="AlphaFoldDB" id="A0AAV4T5Q9"/>
<dbReference type="EMBL" id="BPLR01010432">
    <property type="protein sequence ID" value="GIY39228.1"/>
    <property type="molecule type" value="Genomic_DNA"/>
</dbReference>
<protein>
    <submittedName>
        <fullName evidence="1">Uncharacterized protein</fullName>
    </submittedName>
</protein>
<evidence type="ECO:0000313" key="1">
    <source>
        <dbReference type="EMBL" id="GIY39228.1"/>
    </source>
</evidence>
<gene>
    <name evidence="1" type="ORF">CEXT_796141</name>
</gene>
<sequence>VSRHGKQRPGCPHIAPLWSLLQPKQARSFHLREPVDLPLRNSPTIPHLGMLCVCFTSIPHCVTR</sequence>
<proteinExistence type="predicted"/>
<dbReference type="Proteomes" id="UP001054945">
    <property type="component" value="Unassembled WGS sequence"/>
</dbReference>
<accession>A0AAV4T5Q9</accession>
<keyword evidence="2" id="KW-1185">Reference proteome</keyword>
<evidence type="ECO:0000313" key="2">
    <source>
        <dbReference type="Proteomes" id="UP001054945"/>
    </source>
</evidence>
<organism evidence="1 2">
    <name type="scientific">Caerostris extrusa</name>
    <name type="common">Bark spider</name>
    <name type="synonym">Caerostris bankana</name>
    <dbReference type="NCBI Taxonomy" id="172846"/>
    <lineage>
        <taxon>Eukaryota</taxon>
        <taxon>Metazoa</taxon>
        <taxon>Ecdysozoa</taxon>
        <taxon>Arthropoda</taxon>
        <taxon>Chelicerata</taxon>
        <taxon>Arachnida</taxon>
        <taxon>Araneae</taxon>
        <taxon>Araneomorphae</taxon>
        <taxon>Entelegynae</taxon>
        <taxon>Araneoidea</taxon>
        <taxon>Araneidae</taxon>
        <taxon>Caerostris</taxon>
    </lineage>
</organism>
<name>A0AAV4T5Q9_CAEEX</name>
<comment type="caution">
    <text evidence="1">The sequence shown here is derived from an EMBL/GenBank/DDBJ whole genome shotgun (WGS) entry which is preliminary data.</text>
</comment>
<reference evidence="1 2" key="1">
    <citation type="submission" date="2021-06" db="EMBL/GenBank/DDBJ databases">
        <title>Caerostris extrusa draft genome.</title>
        <authorList>
            <person name="Kono N."/>
            <person name="Arakawa K."/>
        </authorList>
    </citation>
    <scope>NUCLEOTIDE SEQUENCE [LARGE SCALE GENOMIC DNA]</scope>
</reference>
<feature type="non-terminal residue" evidence="1">
    <location>
        <position position="1"/>
    </location>
</feature>